<feature type="region of interest" description="Disordered" evidence="2">
    <location>
        <begin position="323"/>
        <end position="352"/>
    </location>
</feature>
<dbReference type="Gene3D" id="1.20.900.10">
    <property type="entry name" value="Dbl homology (DH) domain"/>
    <property type="match status" value="1"/>
</dbReference>
<feature type="compositionally biased region" description="Low complexity" evidence="2">
    <location>
        <begin position="424"/>
        <end position="438"/>
    </location>
</feature>
<feature type="compositionally biased region" description="Low complexity" evidence="2">
    <location>
        <begin position="164"/>
        <end position="188"/>
    </location>
</feature>
<feature type="compositionally biased region" description="Polar residues" evidence="2">
    <location>
        <begin position="1122"/>
        <end position="1137"/>
    </location>
</feature>
<keyword evidence="6" id="KW-1185">Reference proteome</keyword>
<dbReference type="EMBL" id="JAPQKT010000010">
    <property type="protein sequence ID" value="KAJ5217813.1"/>
    <property type="molecule type" value="Genomic_DNA"/>
</dbReference>
<dbReference type="GO" id="GO:0031991">
    <property type="term" value="P:regulation of actomyosin contractile ring contraction"/>
    <property type="evidence" value="ECO:0007669"/>
    <property type="project" value="TreeGrafter"/>
</dbReference>
<feature type="compositionally biased region" description="Polar residues" evidence="2">
    <location>
        <begin position="251"/>
        <end position="266"/>
    </location>
</feature>
<gene>
    <name evidence="5" type="ORF">N7469_011438</name>
</gene>
<feature type="compositionally biased region" description="Polar residues" evidence="2">
    <location>
        <begin position="340"/>
        <end position="352"/>
    </location>
</feature>
<dbReference type="PANTHER" id="PTHR22834">
    <property type="entry name" value="NUCLEAR FUSION PROTEIN FUS2"/>
    <property type="match status" value="1"/>
</dbReference>
<feature type="region of interest" description="Disordered" evidence="2">
    <location>
        <begin position="772"/>
        <end position="794"/>
    </location>
</feature>
<feature type="region of interest" description="Disordered" evidence="2">
    <location>
        <begin position="1"/>
        <end position="295"/>
    </location>
</feature>
<evidence type="ECO:0000256" key="2">
    <source>
        <dbReference type="SAM" id="MobiDB-lite"/>
    </source>
</evidence>
<feature type="compositionally biased region" description="Polar residues" evidence="2">
    <location>
        <begin position="1"/>
        <end position="12"/>
    </location>
</feature>
<feature type="compositionally biased region" description="Low complexity" evidence="2">
    <location>
        <begin position="45"/>
        <end position="60"/>
    </location>
</feature>
<dbReference type="PROSITE" id="PS51021">
    <property type="entry name" value="BAR"/>
    <property type="match status" value="1"/>
</dbReference>
<dbReference type="Gene3D" id="1.20.1270.60">
    <property type="entry name" value="Arfaptin homology (AH) domain/BAR domain"/>
    <property type="match status" value="1"/>
</dbReference>
<organism evidence="5 6">
    <name type="scientific">Penicillium citrinum</name>
    <dbReference type="NCBI Taxonomy" id="5077"/>
    <lineage>
        <taxon>Eukaryota</taxon>
        <taxon>Fungi</taxon>
        <taxon>Dikarya</taxon>
        <taxon>Ascomycota</taxon>
        <taxon>Pezizomycotina</taxon>
        <taxon>Eurotiomycetes</taxon>
        <taxon>Eurotiomycetidae</taxon>
        <taxon>Eurotiales</taxon>
        <taxon>Aspergillaceae</taxon>
        <taxon>Penicillium</taxon>
    </lineage>
</organism>
<comment type="caution">
    <text evidence="5">The sequence shown here is derived from an EMBL/GenBank/DDBJ whole genome shotgun (WGS) entry which is preliminary data.</text>
</comment>
<evidence type="ECO:0000256" key="1">
    <source>
        <dbReference type="ARBA" id="ARBA00022658"/>
    </source>
</evidence>
<dbReference type="FunFam" id="1.20.900.10:FF:000053">
    <property type="entry name" value="Rho guanyl nucleotide exchange factor, putative"/>
    <property type="match status" value="1"/>
</dbReference>
<feature type="compositionally biased region" description="Basic and acidic residues" evidence="2">
    <location>
        <begin position="618"/>
        <end position="633"/>
    </location>
</feature>
<feature type="compositionally biased region" description="Acidic residues" evidence="2">
    <location>
        <begin position="781"/>
        <end position="794"/>
    </location>
</feature>
<dbReference type="InterPro" id="IPR000219">
    <property type="entry name" value="DH_dom"/>
</dbReference>
<dbReference type="GO" id="GO:0032955">
    <property type="term" value="P:regulation of division septum assembly"/>
    <property type="evidence" value="ECO:0007669"/>
    <property type="project" value="TreeGrafter"/>
</dbReference>
<sequence>MSGSSAEQSFGSRNGMPPPFGRQSSAPGINQSLDAVPGSSPFEVSPITPFSSSTYSSLRSGLDWQTRAATANHLLSSGQPDNPTGRDSPDPDDFYRKQDCLTTEGPHVTSGFGDATTVANDGMAPVYGDLNDRVSPLPANVLDPSRQRRLEYRSVSDSPILGGTAPKTTPASSSSSSSSLKTRQSRQSSFKDLVNKFNNTSDQVLPLPSVSRTTSRAASPAGSADGSERHRTFPSRRRTLRDSPDSPPPIQVTSNPQPQIDTTPSSPEEDRFPPEPLNLSDAVPPPLFQQIPKSHPRRPLFGELLSVNTQLNNLGFGLPAQLKRRGSDGSLPSPNPAFLDQSNPSSARSPLTPTAWYLGQASSLEAVQPGASKTTGHRRVRSDLVGHALSESESLADPWGTDMVVPTPLQRAKDGHGSPGGSGSPTSPNSRSRIPISSHHLTTGSGPNSPVSNSTFSSRSTGIPLAPKGTSRLPKPSSKDSTPTRMAADGPASFAMTGRGRRDLTIGRTRNQVHSQSQRLQAYIAAPPPKKSPPLRSSHNRQSVSHGPPVSPRSKVGERVSSLQRSSERDTEARSPGSRGRHLPELGKVDFETRRQRIQQAINRTVLENERKEEAAAELRRRAKEREAAREGVVEAPADDEAPTPDTAIASSLPSSDMATVVAEATPSSATGTFEKEPHTMPQLHLNTAMSVADNNAPHTTMDSPTLGMPEELPRASETASHVVGNETPRSPATSDSSGTHVTTFDPEPQSDLQERKTSVSHQTLLNHIMQIRESTSGSESCDEPDCSLSEAEDQESIQIMLHDSPHPQSVNTGGMRARSSEQQQHQALMHPDNRWSMGSWSSSLHQQTSTCDESGDDIPMHTSALEHETEFANQSCSATSSSPSSDGAGDYPFQDIGVMGPETLESPQNQTSQFSNPPSLARQGRWDSRRATQVYLQELTRARQNNIPHTVLEEHQPYQNSIRTDGQVNSLTEDPVVVPEYQAVPFNESLRPEASLRGPSDWEHASPSMYDWLKVQAEHEASTPVTDDLQFSPEEMPTPRIGHSVQRDMTSFARPGLGVSLEQSPEEIIPSRAELPADSFAAVQPPGLAQGEYPPSTDIPTLRASQSAGSSDDSSFRPLESIQSSRAADSSATSLAPSEYRVHTEARKSPSPEQRRLKKRRHIIKELVDTEYKFGRDMKVVDDIYKGTAGSCSDLTKDDIKTIFGNSDQVAQFSFAFQDSLKKATRSIYVMPKSQRWNHKRSAQSSRAGSAGGDEFAAAADASTSDLEKDRLTSVGAAFLDHLSQMEKVHALNLKTRDAANKKLEVMQLKQNVTIWLNECRDWASDLTDAWDLSSLLVKPFQRVLKYPLLLTSLLESTPNDHPDHANLAAALCKTNEMTNRLNKLKGRIETFDQSLGRGRKESDVRANLSKAFGRRTEKLRQQVGLSDIFEDKSFQRLAEQFSENLLQLQVIIGDIGGYTSQTEQFAEQLLELCLSIEAMLDVVKTGYPEMESKWRHFKTTAVEIRTTTVAEHIAAIQKTVVQPIEHVISLHSKSFRAMKRREKRLLDHARYKATEERGDTPDKKLKEQEAHFEALDQTLKEELPQLYALSRKLSQACLKNLVILQSSFFSSMQAKLEPHVEGFPPDFQQILTDWSNDHSVSAAQVLTLGICNGSLLADTVNLVNFNTPSTNVNSPRRPSTVNSSTNRPTSMTEDSPKVSNDYGVGQLFQSPQIDSQSSISRTRANSAFSGRVQPETPDTGRSQILQQVTNSSHSSMHGPKPTETEPFPSLPRLSLDTPFLAEMISASSSDNNLPTSPAGRYSGFFSSAMPMSDNPNEEARADNNPLAEHHPAEPRVLFLAASVEQFNFQGARGEAGYPYLTYESGDIFDVIGEKGELWLARNQDDATHQVGWIWNKHFSKVGL</sequence>
<feature type="compositionally biased region" description="Polar residues" evidence="2">
    <location>
        <begin position="1668"/>
        <end position="1695"/>
    </location>
</feature>
<dbReference type="Proteomes" id="UP001147733">
    <property type="component" value="Unassembled WGS sequence"/>
</dbReference>
<evidence type="ECO:0000313" key="6">
    <source>
        <dbReference type="Proteomes" id="UP001147733"/>
    </source>
</evidence>
<dbReference type="InterPro" id="IPR051492">
    <property type="entry name" value="Dynamin-Rho_GEF"/>
</dbReference>
<feature type="compositionally biased region" description="Basic and acidic residues" evidence="2">
    <location>
        <begin position="145"/>
        <end position="154"/>
    </location>
</feature>
<reference evidence="5" key="2">
    <citation type="journal article" date="2023" name="IMA Fungus">
        <title>Comparative genomic study of the Penicillium genus elucidates a diverse pangenome and 15 lateral gene transfer events.</title>
        <authorList>
            <person name="Petersen C."/>
            <person name="Sorensen T."/>
            <person name="Nielsen M.R."/>
            <person name="Sondergaard T.E."/>
            <person name="Sorensen J.L."/>
            <person name="Fitzpatrick D.A."/>
            <person name="Frisvad J.C."/>
            <person name="Nielsen K.L."/>
        </authorList>
    </citation>
    <scope>NUCLEOTIDE SEQUENCE</scope>
    <source>
        <strain evidence="5">IBT 23319</strain>
    </source>
</reference>
<dbReference type="SUPFAM" id="SSF48065">
    <property type="entry name" value="DBL homology domain (DH-domain)"/>
    <property type="match status" value="1"/>
</dbReference>
<evidence type="ECO:0000259" key="4">
    <source>
        <dbReference type="PROSITE" id="PS51021"/>
    </source>
</evidence>
<feature type="domain" description="BAR" evidence="4">
    <location>
        <begin position="1421"/>
        <end position="1631"/>
    </location>
</feature>
<dbReference type="InterPro" id="IPR027267">
    <property type="entry name" value="AH/BAR_dom_sf"/>
</dbReference>
<feature type="region of interest" description="Disordered" evidence="2">
    <location>
        <begin position="1668"/>
        <end position="1774"/>
    </location>
</feature>
<feature type="compositionally biased region" description="Polar residues" evidence="2">
    <location>
        <begin position="728"/>
        <end position="743"/>
    </location>
</feature>
<feature type="compositionally biased region" description="Polar residues" evidence="2">
    <location>
        <begin position="535"/>
        <end position="545"/>
    </location>
</feature>
<feature type="region of interest" description="Disordered" evidence="2">
    <location>
        <begin position="869"/>
        <end position="929"/>
    </location>
</feature>
<dbReference type="SUPFAM" id="SSF103657">
    <property type="entry name" value="BAR/IMD domain-like"/>
    <property type="match status" value="1"/>
</dbReference>
<feature type="compositionally biased region" description="Low complexity" evidence="2">
    <location>
        <begin position="876"/>
        <end position="886"/>
    </location>
</feature>
<feature type="compositionally biased region" description="Polar residues" evidence="2">
    <location>
        <begin position="1741"/>
        <end position="1757"/>
    </location>
</feature>
<keyword evidence="1" id="KW-0344">Guanine-nucleotide releasing factor</keyword>
<feature type="region of interest" description="Disordered" evidence="2">
    <location>
        <begin position="1085"/>
        <end position="1158"/>
    </location>
</feature>
<feature type="compositionally biased region" description="Low complexity" evidence="2">
    <location>
        <begin position="1711"/>
        <end position="1722"/>
    </location>
</feature>
<feature type="region of interest" description="Disordered" evidence="2">
    <location>
        <begin position="389"/>
        <end position="501"/>
    </location>
</feature>
<feature type="compositionally biased region" description="Basic and acidic residues" evidence="2">
    <location>
        <begin position="87"/>
        <end position="99"/>
    </location>
</feature>
<evidence type="ECO:0008006" key="7">
    <source>
        <dbReference type="Google" id="ProtNLM"/>
    </source>
</evidence>
<feature type="compositionally biased region" description="Polar residues" evidence="2">
    <location>
        <begin position="694"/>
        <end position="704"/>
    </location>
</feature>
<feature type="compositionally biased region" description="Polar residues" evidence="2">
    <location>
        <begin position="67"/>
        <end position="82"/>
    </location>
</feature>
<dbReference type="PROSITE" id="PS50010">
    <property type="entry name" value="DH_2"/>
    <property type="match status" value="1"/>
</dbReference>
<feature type="domain" description="DH" evidence="3">
    <location>
        <begin position="1160"/>
        <end position="1386"/>
    </location>
</feature>
<feature type="region of interest" description="Disordered" evidence="2">
    <location>
        <begin position="1025"/>
        <end position="1046"/>
    </location>
</feature>
<dbReference type="InterPro" id="IPR035899">
    <property type="entry name" value="DBL_dom_sf"/>
</dbReference>
<name>A0A9W9NDE3_PENCI</name>
<evidence type="ECO:0000313" key="5">
    <source>
        <dbReference type="EMBL" id="KAJ5217813.1"/>
    </source>
</evidence>
<dbReference type="OrthoDB" id="10256089at2759"/>
<feature type="compositionally biased region" description="Polar residues" evidence="2">
    <location>
        <begin position="22"/>
        <end position="33"/>
    </location>
</feature>
<protein>
    <recommendedName>
        <fullName evidence="7">Scaffold protein Tuba</fullName>
    </recommendedName>
</protein>
<feature type="compositionally biased region" description="Basic and acidic residues" evidence="2">
    <location>
        <begin position="1141"/>
        <end position="1156"/>
    </location>
</feature>
<feature type="region of interest" description="Disordered" evidence="2">
    <location>
        <begin position="694"/>
        <end position="759"/>
    </location>
</feature>
<proteinExistence type="predicted"/>
<reference evidence="5" key="1">
    <citation type="submission" date="2022-11" db="EMBL/GenBank/DDBJ databases">
        <authorList>
            <person name="Petersen C."/>
        </authorList>
    </citation>
    <scope>NUCLEOTIDE SEQUENCE</scope>
    <source>
        <strain evidence="5">IBT 23319</strain>
    </source>
</reference>
<evidence type="ECO:0000259" key="3">
    <source>
        <dbReference type="PROSITE" id="PS50010"/>
    </source>
</evidence>
<dbReference type="GO" id="GO:0005085">
    <property type="term" value="F:guanyl-nucleotide exchange factor activity"/>
    <property type="evidence" value="ECO:0007669"/>
    <property type="project" value="UniProtKB-KW"/>
</dbReference>
<accession>A0A9W9NDE3</accession>
<feature type="compositionally biased region" description="Low complexity" evidence="2">
    <location>
        <begin position="1105"/>
        <end position="1114"/>
    </location>
</feature>
<dbReference type="RefSeq" id="XP_056495407.1">
    <property type="nucleotide sequence ID" value="XM_056650343.1"/>
</dbReference>
<dbReference type="SMART" id="SM00325">
    <property type="entry name" value="RhoGEF"/>
    <property type="match status" value="1"/>
</dbReference>
<dbReference type="Pfam" id="PF03114">
    <property type="entry name" value="BAR"/>
    <property type="match status" value="1"/>
</dbReference>
<feature type="compositionally biased region" description="Basic and acidic residues" evidence="2">
    <location>
        <begin position="582"/>
        <end position="594"/>
    </location>
</feature>
<dbReference type="GO" id="GO:0005737">
    <property type="term" value="C:cytoplasm"/>
    <property type="evidence" value="ECO:0007669"/>
    <property type="project" value="InterPro"/>
</dbReference>
<feature type="compositionally biased region" description="Polar residues" evidence="2">
    <location>
        <begin position="906"/>
        <end position="919"/>
    </location>
</feature>
<dbReference type="GeneID" id="81389510"/>
<feature type="compositionally biased region" description="Polar residues" evidence="2">
    <location>
        <begin position="439"/>
        <end position="461"/>
    </location>
</feature>
<dbReference type="InterPro" id="IPR004148">
    <property type="entry name" value="BAR_dom"/>
</dbReference>
<feature type="region of interest" description="Disordered" evidence="2">
    <location>
        <begin position="526"/>
        <end position="594"/>
    </location>
</feature>
<dbReference type="Pfam" id="PF00621">
    <property type="entry name" value="RhoGEF"/>
    <property type="match status" value="1"/>
</dbReference>
<feature type="region of interest" description="Disordered" evidence="2">
    <location>
        <begin position="618"/>
        <end position="657"/>
    </location>
</feature>
<dbReference type="PANTHER" id="PTHR22834:SF20">
    <property type="entry name" value="SH3 DOMAIN-CONTAINING PROTEIN"/>
    <property type="match status" value="1"/>
</dbReference>